<dbReference type="Pfam" id="PF00144">
    <property type="entry name" value="Beta-lactamase"/>
    <property type="match status" value="1"/>
</dbReference>
<dbReference type="RefSeq" id="WP_217978356.1">
    <property type="nucleotide sequence ID" value="NZ_JAHTBI010000132.1"/>
</dbReference>
<dbReference type="GO" id="GO:0017001">
    <property type="term" value="P:antibiotic catabolic process"/>
    <property type="evidence" value="ECO:0007669"/>
    <property type="project" value="InterPro"/>
</dbReference>
<reference evidence="8" key="1">
    <citation type="journal article" date="2022" name="Int. J. Syst. Evol. Microbiol.">
        <title>Pseudomonas aegrilactucae sp. nov. and Pseudomonas morbosilactucae sp. nov., pathogens causing bacterial rot of lettuce in Japan.</title>
        <authorList>
            <person name="Sawada H."/>
            <person name="Fujikawa T."/>
            <person name="Satou M."/>
        </authorList>
    </citation>
    <scope>NUCLEOTIDE SEQUENCE</scope>
    <source>
        <strain evidence="8">MAFF 301350</strain>
    </source>
</reference>
<organism evidence="8 9">
    <name type="scientific">Pseudomonas aegrilactucae</name>
    <dbReference type="NCBI Taxonomy" id="2854028"/>
    <lineage>
        <taxon>Bacteria</taxon>
        <taxon>Pseudomonadati</taxon>
        <taxon>Pseudomonadota</taxon>
        <taxon>Gammaproteobacteria</taxon>
        <taxon>Pseudomonadales</taxon>
        <taxon>Pseudomonadaceae</taxon>
        <taxon>Pseudomonas</taxon>
    </lineage>
</organism>
<proteinExistence type="inferred from homology"/>
<accession>A0A9Q2XNL8</accession>
<dbReference type="InterPro" id="IPR001586">
    <property type="entry name" value="Beta-lactam_class-C_AS"/>
</dbReference>
<evidence type="ECO:0000256" key="1">
    <source>
        <dbReference type="ARBA" id="ARBA00001526"/>
    </source>
</evidence>
<evidence type="ECO:0000313" key="9">
    <source>
        <dbReference type="Proteomes" id="UP001106592"/>
    </source>
</evidence>
<evidence type="ECO:0000256" key="6">
    <source>
        <dbReference type="SAM" id="SignalP"/>
    </source>
</evidence>
<dbReference type="GO" id="GO:0046677">
    <property type="term" value="P:response to antibiotic"/>
    <property type="evidence" value="ECO:0007669"/>
    <property type="project" value="UniProtKB-KW"/>
</dbReference>
<protein>
    <recommendedName>
        <fullName evidence="3">beta-lactamase</fullName>
        <ecNumber evidence="3">3.5.2.6</ecNumber>
    </recommendedName>
</protein>
<dbReference type="Proteomes" id="UP001106592">
    <property type="component" value="Unassembled WGS sequence"/>
</dbReference>
<keyword evidence="6" id="KW-0732">Signal</keyword>
<dbReference type="AlphaFoldDB" id="A0A9Q2XNL8"/>
<sequence>MNDFKRCTALTCLLLASPGAWATPTPLDLDAQIEAAGQAVMQAHAIPGMAIGVTVNGERHFYDLGVASRDTGMAVTRDTLFELGSISKTFNVTLAAYAQANGKLSLTDSPARYVPELHGRALEQVTLLNLATHTAGGFPLQLPDEVRDSQQLMRYFKAWAPAYPAGTRRTYANPSIGLLGVISARQLDMSYRSAVEQLLFPALGLQNTYVQVPPSRQKYYAQGYTRDNVPARLTPAVLADEAYGVKSSSDDMVHFIEANLGLDATDPALQQAIAATHTGYYQLGAMTQDLIWEQYAYPVPLQTLLDGNASSMALNTHDVTPLQPPLAPQQAAWINKTGSTNGFGAYVAFVPAQRMGIVILANKHYPNEARVKLAYQILGVLSEATR</sequence>
<evidence type="ECO:0000256" key="3">
    <source>
        <dbReference type="ARBA" id="ARBA00012865"/>
    </source>
</evidence>
<comment type="caution">
    <text evidence="8">The sequence shown here is derived from an EMBL/GenBank/DDBJ whole genome shotgun (WGS) entry which is preliminary data.</text>
</comment>
<gene>
    <name evidence="8" type="ORF">KUO17_25635</name>
</gene>
<keyword evidence="9" id="KW-1185">Reference proteome</keyword>
<dbReference type="GO" id="GO:0030288">
    <property type="term" value="C:outer membrane-bounded periplasmic space"/>
    <property type="evidence" value="ECO:0007669"/>
    <property type="project" value="InterPro"/>
</dbReference>
<keyword evidence="5" id="KW-0046">Antibiotic resistance</keyword>
<comment type="similarity">
    <text evidence="2">Belongs to the class-C beta-lactamase family.</text>
</comment>
<evidence type="ECO:0000256" key="4">
    <source>
        <dbReference type="ARBA" id="ARBA00022801"/>
    </source>
</evidence>
<dbReference type="InterPro" id="IPR058136">
    <property type="entry name" value="AmpC"/>
</dbReference>
<comment type="catalytic activity">
    <reaction evidence="1">
        <text>a beta-lactam + H2O = a substituted beta-amino acid</text>
        <dbReference type="Rhea" id="RHEA:20401"/>
        <dbReference type="ChEBI" id="CHEBI:15377"/>
        <dbReference type="ChEBI" id="CHEBI:35627"/>
        <dbReference type="ChEBI" id="CHEBI:140347"/>
        <dbReference type="EC" id="3.5.2.6"/>
    </reaction>
</comment>
<evidence type="ECO:0000313" key="8">
    <source>
        <dbReference type="EMBL" id="MBV6290362.1"/>
    </source>
</evidence>
<feature type="domain" description="Beta-lactamase-related" evidence="7">
    <location>
        <begin position="38"/>
        <end position="379"/>
    </location>
</feature>
<feature type="chain" id="PRO_5040404960" description="beta-lactamase" evidence="6">
    <location>
        <begin position="23"/>
        <end position="386"/>
    </location>
</feature>
<dbReference type="InterPro" id="IPR050491">
    <property type="entry name" value="AmpC-like"/>
</dbReference>
<evidence type="ECO:0000256" key="2">
    <source>
        <dbReference type="ARBA" id="ARBA00007840"/>
    </source>
</evidence>
<dbReference type="GO" id="GO:0008800">
    <property type="term" value="F:beta-lactamase activity"/>
    <property type="evidence" value="ECO:0007669"/>
    <property type="project" value="UniProtKB-EC"/>
</dbReference>
<evidence type="ECO:0000256" key="5">
    <source>
        <dbReference type="ARBA" id="ARBA00023251"/>
    </source>
</evidence>
<dbReference type="NCBIfam" id="NF033085">
    <property type="entry name" value="bla_class_C"/>
    <property type="match status" value="1"/>
</dbReference>
<dbReference type="EC" id="3.5.2.6" evidence="3"/>
<dbReference type="PANTHER" id="PTHR46825">
    <property type="entry name" value="D-ALANYL-D-ALANINE-CARBOXYPEPTIDASE/ENDOPEPTIDASE AMPH"/>
    <property type="match status" value="1"/>
</dbReference>
<dbReference type="InterPro" id="IPR001466">
    <property type="entry name" value="Beta-lactam-related"/>
</dbReference>
<evidence type="ECO:0000259" key="7">
    <source>
        <dbReference type="Pfam" id="PF00144"/>
    </source>
</evidence>
<feature type="signal peptide" evidence="6">
    <location>
        <begin position="1"/>
        <end position="22"/>
    </location>
</feature>
<dbReference type="PANTHER" id="PTHR46825:SF8">
    <property type="entry name" value="BETA-LACTAMASE-RELATED"/>
    <property type="match status" value="1"/>
</dbReference>
<dbReference type="EMBL" id="JAHTBI010000132">
    <property type="protein sequence ID" value="MBV6290362.1"/>
    <property type="molecule type" value="Genomic_DNA"/>
</dbReference>
<name>A0A9Q2XNL8_9PSED</name>
<dbReference type="PROSITE" id="PS00336">
    <property type="entry name" value="BETA_LACTAMASE_C"/>
    <property type="match status" value="1"/>
</dbReference>
<reference evidence="8" key="2">
    <citation type="journal article" date="2023" name="Plant Pathol.">
        <title>Dismantling and reorganizing Pseudomonas marginalis sensu#lato.</title>
        <authorList>
            <person name="Sawada H."/>
            <person name="Fujikawa T."/>
            <person name="Satou M."/>
        </authorList>
    </citation>
    <scope>NUCLEOTIDE SEQUENCE</scope>
    <source>
        <strain evidence="8">MAFF 301350</strain>
    </source>
</reference>
<keyword evidence="4" id="KW-0378">Hydrolase</keyword>